<dbReference type="EMBL" id="PJAI02000005">
    <property type="protein sequence ID" value="TYK66313.1"/>
    <property type="molecule type" value="Genomic_DNA"/>
</dbReference>
<keyword evidence="1" id="KW-0732">Signal</keyword>
<feature type="domain" description="Aldehyde oxidase/xanthine dehydrogenase a/b hammerhead" evidence="2">
    <location>
        <begin position="221"/>
        <end position="310"/>
    </location>
</feature>
<dbReference type="InterPro" id="IPR046867">
    <property type="entry name" value="AldOxase/xan_DH_MoCoBD2"/>
</dbReference>
<dbReference type="SMART" id="SM01008">
    <property type="entry name" value="Ald_Xan_dh_C"/>
    <property type="match status" value="1"/>
</dbReference>
<dbReference type="InterPro" id="IPR037165">
    <property type="entry name" value="AldOxase/xan_DH_Mopterin-bd_sf"/>
</dbReference>
<name>A0ABY3MYM0_9GAMM</name>
<evidence type="ECO:0000313" key="4">
    <source>
        <dbReference type="Proteomes" id="UP000815846"/>
    </source>
</evidence>
<dbReference type="InterPro" id="IPR012368">
    <property type="entry name" value="OxRdtase_Mopterin-bd_su_IorB"/>
</dbReference>
<organism evidence="3 4">
    <name type="scientific">Colwellia echini</name>
    <dbReference type="NCBI Taxonomy" id="1982103"/>
    <lineage>
        <taxon>Bacteria</taxon>
        <taxon>Pseudomonadati</taxon>
        <taxon>Pseudomonadota</taxon>
        <taxon>Gammaproteobacteria</taxon>
        <taxon>Alteromonadales</taxon>
        <taxon>Colwelliaceae</taxon>
        <taxon>Colwellia</taxon>
    </lineage>
</organism>
<evidence type="ECO:0000313" key="3">
    <source>
        <dbReference type="EMBL" id="TYK66313.1"/>
    </source>
</evidence>
<dbReference type="InterPro" id="IPR019546">
    <property type="entry name" value="TAT_signal_bac_arc"/>
</dbReference>
<evidence type="ECO:0000259" key="2">
    <source>
        <dbReference type="SMART" id="SM01008"/>
    </source>
</evidence>
<dbReference type="PANTHER" id="PTHR47495">
    <property type="entry name" value="ALDEHYDE DEHYDROGENASE"/>
    <property type="match status" value="1"/>
</dbReference>
<dbReference type="Proteomes" id="UP000815846">
    <property type="component" value="Unassembled WGS sequence"/>
</dbReference>
<dbReference type="Pfam" id="PF20256">
    <property type="entry name" value="MoCoBD_2"/>
    <property type="match status" value="2"/>
</dbReference>
<dbReference type="InterPro" id="IPR000674">
    <property type="entry name" value="Ald_Oxase/Xan_DH_a/b"/>
</dbReference>
<evidence type="ECO:0000256" key="1">
    <source>
        <dbReference type="ARBA" id="ARBA00022729"/>
    </source>
</evidence>
<dbReference type="InterPro" id="IPR052516">
    <property type="entry name" value="N-heterocyclic_Hydroxylase"/>
</dbReference>
<dbReference type="SUPFAM" id="SSF56003">
    <property type="entry name" value="Molybdenum cofactor-binding domain"/>
    <property type="match status" value="2"/>
</dbReference>
<dbReference type="Gene3D" id="3.30.365.10">
    <property type="entry name" value="Aldehyde oxidase/xanthine dehydrogenase, molybdopterin binding domain"/>
    <property type="match status" value="4"/>
</dbReference>
<dbReference type="InterPro" id="IPR006311">
    <property type="entry name" value="TAT_signal"/>
</dbReference>
<sequence>MSILNVSRRKFLKQLGIGSSALVLATTLPGFSPIYAAENETGNAMGAGQASFEVEKADHHLNIFVSLDTDGTTSIVCHRSEMGQGIRTTVPQIIADEMQALWSNVYVVQGQADKAYGQQNTAGSSSIRGQFTRLRQIGAVVRNMLEQAAANQWQVNINDVNAEQHVVINKITGEKISFGDLAIAASKLEAPELTTVKLKAIKDFNYIGKEVKLFDLDDIVAGEAVYSHDVQLPNMLIASIQRPPVVGGTVKSFDDTEAKKVKGVVAVIQLKPHTFPFRTNPLGGVAVLANNTWAAQEGRKKLKIVWDNGENANYNTASFSEELIKKVNQPGKSVRSEGDVYAHTYDPARTVEATYSVPHINHTPMETEAATAWLQGTDKSATLTIWAGTQNPQDAQNLAAKECEIELKQVTLNIPLMGGAFGRKSKPDFILEAVQLAKQVKVPVKVIWTREDDIQHGFYHSISANYMKAELIDESNVVQGNNKVADFWIQRVAYPPIAWLFNGKQTRPNANDLSLGFADTPFQLDNLQYETQEASSHVRPGWVRAVSDINNGFAQGSFVDELAVKANKPARQMWLELLGDDRYVDLSQGGFKYNNAGLNLAEYPVDTKRLKNTLNLVCEQANIEAETAENEGWGISVIRSFGSYVAAATKVSVINKKVKVLEMHTAIDCGITVTPDRVIAQMEGAMVFALSITLMGGISVKDGAVEQSNFHDSPVTRINQSPPMFVHLVESEHPPGGVGEPGIPPIIPSITNAIFRASGIRIRNLPVNKELTV</sequence>
<protein>
    <submittedName>
        <fullName evidence="3">Xanthine dehydrogenase family protein molybdopterin-binding subunit</fullName>
    </submittedName>
</protein>
<gene>
    <name evidence="3" type="ORF">CWS31_006390</name>
</gene>
<accession>A0ABY3MYM0</accession>
<dbReference type="PIRSF" id="PIRSF036389">
    <property type="entry name" value="IOR_B"/>
    <property type="match status" value="1"/>
</dbReference>
<reference evidence="3 4" key="1">
    <citation type="submission" date="2019-08" db="EMBL/GenBank/DDBJ databases">
        <title>Microbe sample from Colwellia echini.</title>
        <authorList>
            <person name="Christiansen L."/>
            <person name="Pathiraja D."/>
            <person name="Schultz-Johansen M."/>
            <person name="Choi I.-G."/>
            <person name="Stougaard P."/>
        </authorList>
    </citation>
    <scope>NUCLEOTIDE SEQUENCE [LARGE SCALE GENOMIC DNA]</scope>
    <source>
        <strain evidence="3 4">A3</strain>
    </source>
</reference>
<proteinExistence type="predicted"/>
<dbReference type="PROSITE" id="PS51318">
    <property type="entry name" value="TAT"/>
    <property type="match status" value="1"/>
</dbReference>
<comment type="caution">
    <text evidence="3">The sequence shown here is derived from an EMBL/GenBank/DDBJ whole genome shotgun (WGS) entry which is preliminary data.</text>
</comment>
<dbReference type="Gene3D" id="3.90.1170.50">
    <property type="entry name" value="Aldehyde oxidase/xanthine dehydrogenase, a/b hammerhead"/>
    <property type="match status" value="1"/>
</dbReference>
<dbReference type="Pfam" id="PF02738">
    <property type="entry name" value="MoCoBD_1"/>
    <property type="match status" value="1"/>
</dbReference>
<dbReference type="PANTHER" id="PTHR47495:SF3">
    <property type="entry name" value="BLR6219 PROTEIN"/>
    <property type="match status" value="1"/>
</dbReference>
<dbReference type="NCBIfam" id="TIGR01409">
    <property type="entry name" value="TAT_signal_seq"/>
    <property type="match status" value="1"/>
</dbReference>
<keyword evidence="4" id="KW-1185">Reference proteome</keyword>
<dbReference type="InterPro" id="IPR008274">
    <property type="entry name" value="AldOxase/xan_DH_MoCoBD1"/>
</dbReference>